<evidence type="ECO:0000313" key="2">
    <source>
        <dbReference type="Proteomes" id="UP001165586"/>
    </source>
</evidence>
<keyword evidence="2" id="KW-1185">Reference proteome</keyword>
<evidence type="ECO:0000313" key="1">
    <source>
        <dbReference type="EMBL" id="MCS5737569.1"/>
    </source>
</evidence>
<dbReference type="RefSeq" id="WP_259543999.1">
    <property type="nucleotide sequence ID" value="NZ_JANLCJ010000831.1"/>
</dbReference>
<dbReference type="EMBL" id="JANLCJ010000831">
    <property type="protein sequence ID" value="MCS5737569.1"/>
    <property type="molecule type" value="Genomic_DNA"/>
</dbReference>
<name>A0ABT2HC93_9MICO</name>
<feature type="non-terminal residue" evidence="1">
    <location>
        <position position="1"/>
    </location>
</feature>
<reference evidence="1" key="1">
    <citation type="submission" date="2022-08" db="EMBL/GenBank/DDBJ databases">
        <authorList>
            <person name="Deng Y."/>
            <person name="Han X.-F."/>
            <person name="Zhang Y.-Q."/>
        </authorList>
    </citation>
    <scope>NUCLEOTIDE SEQUENCE</scope>
    <source>
        <strain evidence="1">CPCC 203386</strain>
    </source>
</reference>
<gene>
    <name evidence="1" type="ORF">N1032_27945</name>
</gene>
<organism evidence="1 2">
    <name type="scientific">Herbiconiux daphne</name>
    <dbReference type="NCBI Taxonomy" id="2970914"/>
    <lineage>
        <taxon>Bacteria</taxon>
        <taxon>Bacillati</taxon>
        <taxon>Actinomycetota</taxon>
        <taxon>Actinomycetes</taxon>
        <taxon>Micrococcales</taxon>
        <taxon>Microbacteriaceae</taxon>
        <taxon>Herbiconiux</taxon>
    </lineage>
</organism>
<sequence length="152" mass="18075">AVEYCDSMKESKPNSYLFAFGNEKLEMITGGAWELDLFPHAPCKWRPKNIDFVYFIDFDNQIFQCEIVTVGEQYFTFIHEKTTPIQNPDKDLIYSLDYPTRLNHHRNIFQPITKLGERILWFYKTDRVFFQNNSVGNAVQNYLKNCRRSNIL</sequence>
<dbReference type="Proteomes" id="UP001165586">
    <property type="component" value="Unassembled WGS sequence"/>
</dbReference>
<accession>A0ABT2HC93</accession>
<comment type="caution">
    <text evidence="1">The sequence shown here is derived from an EMBL/GenBank/DDBJ whole genome shotgun (WGS) entry which is preliminary data.</text>
</comment>
<proteinExistence type="predicted"/>
<protein>
    <submittedName>
        <fullName evidence="1">Uncharacterized protein</fullName>
    </submittedName>
</protein>